<sequence length="99" mass="10289">MFHLVLGVCLAMAADQCGQVLLPQGDSATAQGCRTQAAQVADAWLAARPDLTGSAPECRANADLPALDLQQVAPGVHVHFGDSHQMEETPDGRIANLGV</sequence>
<gene>
    <name evidence="1" type="ORF">MGSAQ_000498</name>
</gene>
<dbReference type="AlphaFoldDB" id="A0A1B6NX36"/>
<proteinExistence type="predicted"/>
<name>A0A1B6NX36_9ZZZZ</name>
<organism evidence="1">
    <name type="scientific">marine sediment metagenome</name>
    <dbReference type="NCBI Taxonomy" id="412755"/>
    <lineage>
        <taxon>unclassified sequences</taxon>
        <taxon>metagenomes</taxon>
        <taxon>ecological metagenomes</taxon>
    </lineage>
</organism>
<feature type="non-terminal residue" evidence="1">
    <location>
        <position position="99"/>
    </location>
</feature>
<reference evidence="1" key="1">
    <citation type="submission" date="2013-11" db="EMBL/GenBank/DDBJ databases">
        <title>Microbial diversity, functional groups and degradation webs in Northern and Southern Mediterranean and Red Sea marine crude oil polluted sites.</title>
        <authorList>
            <person name="Daffonchio D."/>
            <person name="Mapelli F."/>
            <person name="Ferrer M."/>
            <person name="Richter M."/>
            <person name="Cherif A."/>
            <person name="Malkawi H.I."/>
            <person name="Yakimov M.M."/>
            <person name="Abdel-Fattah Y.R."/>
            <person name="Blaghen M."/>
            <person name="Golyshin P.N."/>
            <person name="Kalogerakis N."/>
            <person name="Boon N."/>
            <person name="Magagnini M."/>
            <person name="Fava F."/>
        </authorList>
    </citation>
    <scope>NUCLEOTIDE SEQUENCE</scope>
</reference>
<accession>A0A1B6NX36</accession>
<comment type="caution">
    <text evidence="1">The sequence shown here is derived from an EMBL/GenBank/DDBJ whole genome shotgun (WGS) entry which is preliminary data.</text>
</comment>
<dbReference type="EMBL" id="AYSL01000210">
    <property type="protein sequence ID" value="KTF08006.1"/>
    <property type="molecule type" value="Genomic_DNA"/>
</dbReference>
<protein>
    <submittedName>
        <fullName evidence="1">Beta-lactamase domain-containing protein</fullName>
    </submittedName>
</protein>
<evidence type="ECO:0000313" key="1">
    <source>
        <dbReference type="EMBL" id="KTF08006.1"/>
    </source>
</evidence>